<dbReference type="Pfam" id="PF06722">
    <property type="entry name" value="EryCIII-like_C"/>
    <property type="match status" value="1"/>
</dbReference>
<accession>A0ABP6RVT7</accession>
<feature type="domain" description="Erythromycin biosynthesis protein CIII-like C-terminal" evidence="5">
    <location>
        <begin position="263"/>
        <end position="377"/>
    </location>
</feature>
<dbReference type="RefSeq" id="WP_344928719.1">
    <property type="nucleotide sequence ID" value="NZ_BAAAYK010000038.1"/>
</dbReference>
<dbReference type="Pfam" id="PF21036">
    <property type="entry name" value="EryCIII-like_N"/>
    <property type="match status" value="1"/>
</dbReference>
<comment type="caution">
    <text evidence="7">The sequence shown here is derived from an EMBL/GenBank/DDBJ whole genome shotgun (WGS) entry which is preliminary data.</text>
</comment>
<keyword evidence="8" id="KW-1185">Reference proteome</keyword>
<organism evidence="7 8">
    <name type="scientific">Saccharopolyspora gregorii</name>
    <dbReference type="NCBI Taxonomy" id="33914"/>
    <lineage>
        <taxon>Bacteria</taxon>
        <taxon>Bacillati</taxon>
        <taxon>Actinomycetota</taxon>
        <taxon>Actinomycetes</taxon>
        <taxon>Pseudonocardiales</taxon>
        <taxon>Pseudonocardiaceae</taxon>
        <taxon>Saccharopolyspora</taxon>
    </lineage>
</organism>
<feature type="domain" description="Erythromycin biosynthesis protein CIII-like N-terminal" evidence="6">
    <location>
        <begin position="100"/>
        <end position="183"/>
    </location>
</feature>
<evidence type="ECO:0000256" key="3">
    <source>
        <dbReference type="ARBA" id="ARBA00022679"/>
    </source>
</evidence>
<dbReference type="InterPro" id="IPR050426">
    <property type="entry name" value="Glycosyltransferase_28"/>
</dbReference>
<feature type="region of interest" description="Disordered" evidence="4">
    <location>
        <begin position="177"/>
        <end position="206"/>
    </location>
</feature>
<evidence type="ECO:0000259" key="6">
    <source>
        <dbReference type="Pfam" id="PF21036"/>
    </source>
</evidence>
<dbReference type="PANTHER" id="PTHR48050">
    <property type="entry name" value="STEROL 3-BETA-GLUCOSYLTRANSFERASE"/>
    <property type="match status" value="1"/>
</dbReference>
<dbReference type="PANTHER" id="PTHR48050:SF13">
    <property type="entry name" value="STEROL 3-BETA-GLUCOSYLTRANSFERASE UGT80A2"/>
    <property type="match status" value="1"/>
</dbReference>
<dbReference type="EMBL" id="BAAAYK010000038">
    <property type="protein sequence ID" value="GAA3360487.1"/>
    <property type="molecule type" value="Genomic_DNA"/>
</dbReference>
<evidence type="ECO:0000256" key="4">
    <source>
        <dbReference type="SAM" id="MobiDB-lite"/>
    </source>
</evidence>
<evidence type="ECO:0000259" key="5">
    <source>
        <dbReference type="Pfam" id="PF06722"/>
    </source>
</evidence>
<proteinExistence type="inferred from homology"/>
<evidence type="ECO:0000313" key="8">
    <source>
        <dbReference type="Proteomes" id="UP001500483"/>
    </source>
</evidence>
<protein>
    <submittedName>
        <fullName evidence="7">Glycosyltransferase</fullName>
    </submittedName>
</protein>
<dbReference type="InterPro" id="IPR048284">
    <property type="entry name" value="EryCIII-like_N"/>
</dbReference>
<evidence type="ECO:0000313" key="7">
    <source>
        <dbReference type="EMBL" id="GAA3360487.1"/>
    </source>
</evidence>
<evidence type="ECO:0000256" key="1">
    <source>
        <dbReference type="ARBA" id="ARBA00006962"/>
    </source>
</evidence>
<dbReference type="Proteomes" id="UP001500483">
    <property type="component" value="Unassembled WGS sequence"/>
</dbReference>
<keyword evidence="3" id="KW-0808">Transferase</keyword>
<keyword evidence="2" id="KW-0328">Glycosyltransferase</keyword>
<comment type="similarity">
    <text evidence="1">Belongs to the glycosyltransferase 28 family.</text>
</comment>
<dbReference type="Gene3D" id="3.40.50.2000">
    <property type="entry name" value="Glycogen Phosphorylase B"/>
    <property type="match status" value="2"/>
</dbReference>
<gene>
    <name evidence="7" type="ORF">GCM10020366_40680</name>
</gene>
<dbReference type="SUPFAM" id="SSF53756">
    <property type="entry name" value="UDP-Glycosyltransferase/glycogen phosphorylase"/>
    <property type="match status" value="1"/>
</dbReference>
<dbReference type="InterPro" id="IPR010610">
    <property type="entry name" value="EryCIII-like_C"/>
</dbReference>
<sequence length="385" mass="39530">MRVLFCAVPAYGHLLPLAPLIEAALADGHQAAVLTSGDMRPAVEDELAAGVQLLAAGPTAIEFTAEAARRTGTDVMRPAPEVVGEVFGACRLELGGAESVERARDWAPDLVIAEYYDTTGPLVAAALGIPWHQAGIGPAVPPELAELIGTSAARYHREAGIVPEPPTTYLDPWPEELQEPGWSSPVPPLPVRGRAHRRPEGREAPQRGFATADRLTALVTLGTVFSDPQVLDEFVAAVSSRPLNLRVTLGMAHGAGPNAARADEVRDSGAEIHYVPFAPLDDLLDGAGLVVGAGGSGTVLGALSRGIPLVLCPQGADQPTNAARAAAAGVAVVVDSPAGIAAAIERVLSDPSYAARAAAVAAELSTRPAPADVLRALTGSPEPVA</sequence>
<name>A0ABP6RVT7_9PSEU</name>
<evidence type="ECO:0000256" key="2">
    <source>
        <dbReference type="ARBA" id="ARBA00022676"/>
    </source>
</evidence>
<reference evidence="8" key="1">
    <citation type="journal article" date="2019" name="Int. J. Syst. Evol. Microbiol.">
        <title>The Global Catalogue of Microorganisms (GCM) 10K type strain sequencing project: providing services to taxonomists for standard genome sequencing and annotation.</title>
        <authorList>
            <consortium name="The Broad Institute Genomics Platform"/>
            <consortium name="The Broad Institute Genome Sequencing Center for Infectious Disease"/>
            <person name="Wu L."/>
            <person name="Ma J."/>
        </authorList>
    </citation>
    <scope>NUCLEOTIDE SEQUENCE [LARGE SCALE GENOMIC DNA]</scope>
    <source>
        <strain evidence="8">JCM 9687</strain>
    </source>
</reference>